<proteinExistence type="predicted"/>
<gene>
    <name evidence="1" type="ORF">SDC9_176234</name>
</gene>
<protein>
    <submittedName>
        <fullName evidence="1">Uncharacterized protein</fullName>
    </submittedName>
</protein>
<evidence type="ECO:0000313" key="1">
    <source>
        <dbReference type="EMBL" id="MPN28789.1"/>
    </source>
</evidence>
<organism evidence="1">
    <name type="scientific">bioreactor metagenome</name>
    <dbReference type="NCBI Taxonomy" id="1076179"/>
    <lineage>
        <taxon>unclassified sequences</taxon>
        <taxon>metagenomes</taxon>
        <taxon>ecological metagenomes</taxon>
    </lineage>
</organism>
<comment type="caution">
    <text evidence="1">The sequence shown here is derived from an EMBL/GenBank/DDBJ whole genome shotgun (WGS) entry which is preliminary data.</text>
</comment>
<dbReference type="AlphaFoldDB" id="A0A645GSJ8"/>
<reference evidence="1" key="1">
    <citation type="submission" date="2019-08" db="EMBL/GenBank/DDBJ databases">
        <authorList>
            <person name="Kucharzyk K."/>
            <person name="Murdoch R.W."/>
            <person name="Higgins S."/>
            <person name="Loffler F."/>
        </authorList>
    </citation>
    <scope>NUCLEOTIDE SEQUENCE</scope>
</reference>
<dbReference type="EMBL" id="VSSQ01079207">
    <property type="protein sequence ID" value="MPN28789.1"/>
    <property type="molecule type" value="Genomic_DNA"/>
</dbReference>
<accession>A0A645GSJ8</accession>
<sequence>MYSQAAGEKSVAVCNLYNILFGNTRHGQRTGNHFAPELQVVFGIPNHSRLTGSATGGMQTNDLILWNGK</sequence>
<name>A0A645GSJ8_9ZZZZ</name>